<reference evidence="4 5" key="1">
    <citation type="journal article" date="2018" name="Elife">
        <title>Discovery and characterization of a prevalent human gut bacterial enzyme sufficient for the inactivation of a family of plant toxins.</title>
        <authorList>
            <person name="Koppel N."/>
            <person name="Bisanz J.E."/>
            <person name="Pandelia M.E."/>
            <person name="Turnbaugh P.J."/>
            <person name="Balskus E.P."/>
        </authorList>
    </citation>
    <scope>NUCLEOTIDE SEQUENCE [LARGE SCALE GENOMIC DNA]</scope>
    <source>
        <strain evidence="3 5">16A</strain>
        <strain evidence="2 4">FAA1-1-60AUCSF</strain>
    </source>
</reference>
<protein>
    <submittedName>
        <fullName evidence="2">Uncharacterized protein</fullName>
    </submittedName>
</protein>
<comment type="caution">
    <text evidence="2">The sequence shown here is derived from an EMBL/GenBank/DDBJ whole genome shotgun (WGS) entry which is preliminary data.</text>
</comment>
<evidence type="ECO:0000313" key="2">
    <source>
        <dbReference type="EMBL" id="RDB80666.1"/>
    </source>
</evidence>
<gene>
    <name evidence="3" type="ORF">C1853_16005</name>
    <name evidence="2" type="ORF">C1871_15325</name>
</gene>
<dbReference type="Proteomes" id="UP000253857">
    <property type="component" value="Unassembled WGS sequence"/>
</dbReference>
<accession>A0A369MV51</accession>
<dbReference type="AlphaFoldDB" id="A0A369MV51"/>
<evidence type="ECO:0000313" key="3">
    <source>
        <dbReference type="EMBL" id="RDC33115.1"/>
    </source>
</evidence>
<evidence type="ECO:0000313" key="4">
    <source>
        <dbReference type="Proteomes" id="UP000253857"/>
    </source>
</evidence>
<proteinExistence type="predicted"/>
<name>A0A369MV51_EGGLN</name>
<dbReference type="EMBL" id="PPTY01000056">
    <property type="protein sequence ID" value="RDB80666.1"/>
    <property type="molecule type" value="Genomic_DNA"/>
</dbReference>
<keyword evidence="1" id="KW-1133">Transmembrane helix</keyword>
<keyword evidence="1" id="KW-0812">Transmembrane</keyword>
<feature type="transmembrane region" description="Helical" evidence="1">
    <location>
        <begin position="65"/>
        <end position="87"/>
    </location>
</feature>
<evidence type="ECO:0000256" key="1">
    <source>
        <dbReference type="SAM" id="Phobius"/>
    </source>
</evidence>
<dbReference type="EMBL" id="PPUQ01000041">
    <property type="protein sequence ID" value="RDC33115.1"/>
    <property type="molecule type" value="Genomic_DNA"/>
</dbReference>
<evidence type="ECO:0000313" key="5">
    <source>
        <dbReference type="Proteomes" id="UP000253915"/>
    </source>
</evidence>
<sequence>MNSPLISRLVKFKQKVMRVLLGANRDESLSLSEQIQVIEALPEPPDLIERSYYQYLCQKKRHSALAYRIFVTGANIIAIIPLLYYSFLKRSTNEPANQSESSTAVFLGVPAVKDRIPESLIKEYGKLIIEGEFGLSVTRFEKNFIRRIWARHPLNVLFVLKCAMKIAAYRDVIDSVGANAIIATSEDSYTSSVLTEYCRRRHVKHINMMHGEVVYNLSRTFFAFDACYVWDQHYSNLMTRLRAEPTQFIIELPKGLIYQEASSVRANGATYYLQNQDIRQMLQIKELLESLQIDYRVRPHHIWTEMDELRRVFEASHIEDAHDVPIEESILKSEVLISWCSTVLFQGYVNEKRTVVDNVSNPVLIERMKDSDYIMLAEGRSELLSNVLHELGTIV</sequence>
<organism evidence="2 4">
    <name type="scientific">Eggerthella lenta</name>
    <name type="common">Eubacterium lentum</name>
    <dbReference type="NCBI Taxonomy" id="84112"/>
    <lineage>
        <taxon>Bacteria</taxon>
        <taxon>Bacillati</taxon>
        <taxon>Actinomycetota</taxon>
        <taxon>Coriobacteriia</taxon>
        <taxon>Eggerthellales</taxon>
        <taxon>Eggerthellaceae</taxon>
        <taxon>Eggerthella</taxon>
    </lineage>
</organism>
<keyword evidence="1" id="KW-0472">Membrane</keyword>
<dbReference type="Proteomes" id="UP000253915">
    <property type="component" value="Unassembled WGS sequence"/>
</dbReference>
<dbReference type="RefSeq" id="WP_035586353.1">
    <property type="nucleotide sequence ID" value="NZ_AP031442.1"/>
</dbReference>